<dbReference type="Pfam" id="PF00069">
    <property type="entry name" value="Pkinase"/>
    <property type="match status" value="1"/>
</dbReference>
<keyword evidence="5" id="KW-1185">Reference proteome</keyword>
<dbReference type="PANTHER" id="PTHR24006">
    <property type="entry name" value="UBIQUITIN CARBOXYL-TERMINAL HYDROLASE"/>
    <property type="match status" value="1"/>
</dbReference>
<dbReference type="InterPro" id="IPR011009">
    <property type="entry name" value="Kinase-like_dom_sf"/>
</dbReference>
<dbReference type="InterPro" id="IPR028889">
    <property type="entry name" value="USP"/>
</dbReference>
<organism evidence="4 5">
    <name type="scientific">Blattamonas nauphoetae</name>
    <dbReference type="NCBI Taxonomy" id="2049346"/>
    <lineage>
        <taxon>Eukaryota</taxon>
        <taxon>Metamonada</taxon>
        <taxon>Preaxostyla</taxon>
        <taxon>Oxymonadida</taxon>
        <taxon>Blattamonas</taxon>
    </lineage>
</organism>
<dbReference type="SMART" id="SM00220">
    <property type="entry name" value="S_TKc"/>
    <property type="match status" value="1"/>
</dbReference>
<evidence type="ECO:0000313" key="4">
    <source>
        <dbReference type="EMBL" id="KAK2953713.1"/>
    </source>
</evidence>
<feature type="compositionally biased region" description="Pro residues" evidence="1">
    <location>
        <begin position="1591"/>
        <end position="1608"/>
    </location>
</feature>
<dbReference type="SUPFAM" id="SSF56112">
    <property type="entry name" value="Protein kinase-like (PK-like)"/>
    <property type="match status" value="1"/>
</dbReference>
<feature type="region of interest" description="Disordered" evidence="1">
    <location>
        <begin position="1377"/>
        <end position="1399"/>
    </location>
</feature>
<evidence type="ECO:0000313" key="5">
    <source>
        <dbReference type="Proteomes" id="UP001281761"/>
    </source>
</evidence>
<feature type="domain" description="Protein kinase" evidence="2">
    <location>
        <begin position="1"/>
        <end position="207"/>
    </location>
</feature>
<feature type="region of interest" description="Disordered" evidence="1">
    <location>
        <begin position="1498"/>
        <end position="1521"/>
    </location>
</feature>
<dbReference type="InterPro" id="IPR038765">
    <property type="entry name" value="Papain-like_cys_pep_sf"/>
</dbReference>
<feature type="domain" description="USP" evidence="3">
    <location>
        <begin position="381"/>
        <end position="746"/>
    </location>
</feature>
<feature type="compositionally biased region" description="Polar residues" evidence="1">
    <location>
        <begin position="1502"/>
        <end position="1520"/>
    </location>
</feature>
<feature type="region of interest" description="Disordered" evidence="1">
    <location>
        <begin position="827"/>
        <end position="856"/>
    </location>
</feature>
<reference evidence="4 5" key="1">
    <citation type="journal article" date="2022" name="bioRxiv">
        <title>Genomics of Preaxostyla Flagellates Illuminates Evolutionary Transitions and the Path Towards Mitochondrial Loss.</title>
        <authorList>
            <person name="Novak L.V.F."/>
            <person name="Treitli S.C."/>
            <person name="Pyrih J."/>
            <person name="Halakuc P."/>
            <person name="Pipaliya S.V."/>
            <person name="Vacek V."/>
            <person name="Brzon O."/>
            <person name="Soukal P."/>
            <person name="Eme L."/>
            <person name="Dacks J.B."/>
            <person name="Karnkowska A."/>
            <person name="Elias M."/>
            <person name="Hampl V."/>
        </authorList>
    </citation>
    <scope>NUCLEOTIDE SEQUENCE [LARGE SCALE GENOMIC DNA]</scope>
    <source>
        <strain evidence="4">NAU3</strain>
        <tissue evidence="4">Gut</tissue>
    </source>
</reference>
<feature type="compositionally biased region" description="Basic and acidic residues" evidence="1">
    <location>
        <begin position="1377"/>
        <end position="1387"/>
    </location>
</feature>
<comment type="caution">
    <text evidence="4">The sequence shown here is derived from an EMBL/GenBank/DDBJ whole genome shotgun (WGS) entry which is preliminary data.</text>
</comment>
<feature type="region of interest" description="Disordered" evidence="1">
    <location>
        <begin position="1560"/>
        <end position="1621"/>
    </location>
</feature>
<dbReference type="Gene3D" id="1.10.510.10">
    <property type="entry name" value="Transferase(Phosphotransferase) domain 1"/>
    <property type="match status" value="1"/>
</dbReference>
<evidence type="ECO:0000259" key="3">
    <source>
        <dbReference type="PROSITE" id="PS50235"/>
    </source>
</evidence>
<feature type="region of interest" description="Disordered" evidence="1">
    <location>
        <begin position="258"/>
        <end position="310"/>
    </location>
</feature>
<dbReference type="InterPro" id="IPR018200">
    <property type="entry name" value="USP_CS"/>
</dbReference>
<dbReference type="EMBL" id="JARBJD010000087">
    <property type="protein sequence ID" value="KAK2953713.1"/>
    <property type="molecule type" value="Genomic_DNA"/>
</dbReference>
<feature type="compositionally biased region" description="Basic and acidic residues" evidence="1">
    <location>
        <begin position="1250"/>
        <end position="1266"/>
    </location>
</feature>
<dbReference type="PROSITE" id="PS00973">
    <property type="entry name" value="USP_2"/>
    <property type="match status" value="1"/>
</dbReference>
<dbReference type="Gene3D" id="3.90.70.10">
    <property type="entry name" value="Cysteine proteinases"/>
    <property type="match status" value="1"/>
</dbReference>
<sequence length="1621" mass="188148">MCFSVYLVEFQGGLAAVKIIARGQNIDGEQKYAVHFFEKGIKNPFYIRIRLTTQLEGQFILMMDYANLPALNHLMHGRIPPLPENVVGIFIRQIYYGLIIPESEAPSSKDVVGTPVYLAPEIVYLSPRYSHKSDTWAIGVMMFILLCRSYPFEGASTHQLYTSIQTKPHTITRRDLSQHCTDAINALLSKSPAQRPSAREALELPFFKQFEEDAKSGVTWSTFAQVTSGSFPKPPPQIFFIPDTHRTEQNYRHVSPLRRAQNRPSSHSQPASTSPYPASSPHDPTHPPSTLSADATQRAHPLPKNMPKHIQNGARFPARQSTGPAQVCEICGKTVPTDQMQRHKENEHKLSVSAPAAVPLPQLVPKNIGPVPPEAARLKFVGLMNPGLQCYLNIVVQSLFHIPLFRNILTSLPLSTSPSPRDPLHVGLHRLFQAMLDSQTPVNTSVFTQTIRFPQFDVRQMNDTQDFFNRLVNGLNSELKNTPLRGLASSLLSGRLVRKTTLEQSGRKSVSIHPEHFWSLRVPIELGSGVEDVLPKLLFPDQRGNTQKIYSLPPVLFVDLVRWTNGERGLMKNNKRFTFPTSLDLSRLIEPLTLAEKMNVIQKKKEIKKAKGQTPSAQALQSPQLQQSLAFNEPRHAAQKLVYSSELSGLGEPEKEQAWMAKQKTGPFYSQSFRYSLLAVEVHSGSLTMGHYYSFIRPLGTREWFECNDETIRKVEEREAIEGQFGGVVNGREVAHSAMSLVYVQDCHADKIAMKESTRVHPHPVPKQEPMQNQSELNSLRQKCDHLQSQLNEIEENSRKHHQVTDQKMKELERNLNKANEIIRDQHRNIEEEKRTASNNLEKEREVTKQLRLEHDKEKENMKKEMTRRETNHKDAIQRLEREMAEFLSDKEAGRELVTRLRSERDHANEVLKNYQARTKEDLDRLRQELEEQKRQTEAAQRTAAQLEDERRKIDEKLKDEERKRQELQREINHLTTQHQLEKNKIKEEHDKEIRERTLQMQQIQEANKRNTTLLEQNNKELRNQVGNIQKDLQTEKKKAELHQRTGGSLDEQIRKYQTMLSEVQSQLREAEKQVEDLQRERNQDKWEIDKLRSELEREKKMHEQDNKDLKKLLEVDALQNKIKAKQSQRVEENELELQIQTLQRELGHEREALKNGTQIWKTDAETHNVEITKLKDKIQKLEREMAQFLSDKEAGRELVTRLRSERDHANEALINSRTRTEKDLDRLRQELEEQKRQTKVAPRTATQSEEERREIDETLKDEERKRQELQREINHLTTQHQLEKNKIKEEHDKEIRERTLQMQQIQEANKRNTTLLEQNNKELRNQVGNIQKDLQTEQKQVKRLLKKLSEVQSLNSELSNTIEEKRKLEAKWKRAELEQEKRRQETSRLSSPKLDTEHRRTIESLKTELKGKNQEISELKRQLLKQAREHTSISNRNQTLESQIQAQERCHQKVLREYEQQSKQEQRMKTQHEETMFKLKNDDLDLTSPVLYRGQRPLFTSPLTNHSGYPNSPNKSSYENAVGRKRQNVLSPSKTFTSGQNVADQFSNQYKDKLTQAIHFNLPSPNNPTQTPNTLQPRSYSQQNQLSRPTTPPSPIPRRPPQNPSSPPKDCRSIPPRPKR</sequence>
<feature type="compositionally biased region" description="Low complexity" evidence="1">
    <location>
        <begin position="268"/>
        <end position="292"/>
    </location>
</feature>
<dbReference type="InterPro" id="IPR050164">
    <property type="entry name" value="Peptidase_C19"/>
</dbReference>
<dbReference type="InterPro" id="IPR000719">
    <property type="entry name" value="Prot_kinase_dom"/>
</dbReference>
<accession>A0ABQ9XMT8</accession>
<evidence type="ECO:0000256" key="1">
    <source>
        <dbReference type="SAM" id="MobiDB-lite"/>
    </source>
</evidence>
<feature type="compositionally biased region" description="Basic and acidic residues" evidence="1">
    <location>
        <begin position="948"/>
        <end position="962"/>
    </location>
</feature>
<dbReference type="PROSITE" id="PS50011">
    <property type="entry name" value="PROTEIN_KINASE_DOM"/>
    <property type="match status" value="1"/>
</dbReference>
<dbReference type="SUPFAM" id="SSF54001">
    <property type="entry name" value="Cysteine proteinases"/>
    <property type="match status" value="1"/>
</dbReference>
<dbReference type="Proteomes" id="UP001281761">
    <property type="component" value="Unassembled WGS sequence"/>
</dbReference>
<feature type="region of interest" description="Disordered" evidence="1">
    <location>
        <begin position="1232"/>
        <end position="1266"/>
    </location>
</feature>
<evidence type="ECO:0000259" key="2">
    <source>
        <dbReference type="PROSITE" id="PS50011"/>
    </source>
</evidence>
<feature type="region of interest" description="Disordered" evidence="1">
    <location>
        <begin position="931"/>
        <end position="962"/>
    </location>
</feature>
<gene>
    <name evidence="4" type="ORF">BLNAU_11270</name>
</gene>
<dbReference type="InterPro" id="IPR001394">
    <property type="entry name" value="Peptidase_C19_UCH"/>
</dbReference>
<proteinExistence type="predicted"/>
<feature type="compositionally biased region" description="Low complexity" evidence="1">
    <location>
        <begin position="1562"/>
        <end position="1578"/>
    </location>
</feature>
<dbReference type="Pfam" id="PF00443">
    <property type="entry name" value="UCH"/>
    <property type="match status" value="1"/>
</dbReference>
<protein>
    <submittedName>
        <fullName evidence="4">Uncharacterized protein</fullName>
    </submittedName>
</protein>
<dbReference type="PROSITE" id="PS50235">
    <property type="entry name" value="USP_3"/>
    <property type="match status" value="1"/>
</dbReference>
<name>A0ABQ9XMT8_9EUKA</name>